<evidence type="ECO:0000313" key="15">
    <source>
        <dbReference type="Proteomes" id="UP001355056"/>
    </source>
</evidence>
<evidence type="ECO:0000256" key="7">
    <source>
        <dbReference type="ARBA" id="ARBA00023186"/>
    </source>
</evidence>
<gene>
    <name evidence="14" type="ORF">SNE34_04805</name>
</gene>
<comment type="subcellular location">
    <subcellularLocation>
        <location evidence="1">Cell inner membrane</location>
        <topology evidence="1">Single-pass type II membrane protein</topology>
        <orientation evidence="1">Periplasmic side</orientation>
    </subcellularLocation>
</comment>
<evidence type="ECO:0000256" key="1">
    <source>
        <dbReference type="ARBA" id="ARBA00004382"/>
    </source>
</evidence>
<keyword evidence="5 12" id="KW-1133">Transmembrane helix</keyword>
<dbReference type="Proteomes" id="UP001355056">
    <property type="component" value="Unassembled WGS sequence"/>
</dbReference>
<dbReference type="Gene3D" id="1.10.4030.10">
    <property type="entry name" value="Porin chaperone SurA, peptide-binding domain"/>
    <property type="match status" value="1"/>
</dbReference>
<evidence type="ECO:0000256" key="9">
    <source>
        <dbReference type="ARBA" id="ARBA00040743"/>
    </source>
</evidence>
<name>A0ABU7YWN0_9GAMM</name>
<dbReference type="SUPFAM" id="SSF54534">
    <property type="entry name" value="FKBP-like"/>
    <property type="match status" value="1"/>
</dbReference>
<dbReference type="InterPro" id="IPR023058">
    <property type="entry name" value="PPIase_PpiC_CS"/>
</dbReference>
<keyword evidence="7" id="KW-0143">Chaperone</keyword>
<evidence type="ECO:0000256" key="3">
    <source>
        <dbReference type="ARBA" id="ARBA00022519"/>
    </source>
</evidence>
<keyword evidence="2" id="KW-1003">Cell membrane</keyword>
<dbReference type="InterPro" id="IPR027304">
    <property type="entry name" value="Trigger_fact/SurA_dom_sf"/>
</dbReference>
<keyword evidence="6 12" id="KW-0472">Membrane</keyword>
<reference evidence="14 15" key="1">
    <citation type="journal article" date="2016" name="Int. J. Syst. Evol. Microbiol.">
        <title>Lysobacter erysipheiresistens sp. nov., an antagonist of powdery mildew, isolated from tobacco-cultivated soil.</title>
        <authorList>
            <person name="Xie B."/>
            <person name="Li T."/>
            <person name="Lin X."/>
            <person name="Wang C.J."/>
            <person name="Chen Y.J."/>
            <person name="Liu W.J."/>
            <person name="Zhao Z.W."/>
        </authorList>
    </citation>
    <scope>NUCLEOTIDE SEQUENCE [LARGE SCALE GENOMIC DNA]</scope>
    <source>
        <strain evidence="14 15">RS-LYSO-3</strain>
    </source>
</reference>
<feature type="domain" description="PpiC" evidence="13">
    <location>
        <begin position="287"/>
        <end position="398"/>
    </location>
</feature>
<evidence type="ECO:0000256" key="5">
    <source>
        <dbReference type="ARBA" id="ARBA00022989"/>
    </source>
</evidence>
<evidence type="ECO:0000256" key="8">
    <source>
        <dbReference type="ARBA" id="ARBA00038408"/>
    </source>
</evidence>
<dbReference type="RefSeq" id="WP_332615200.1">
    <property type="nucleotide sequence ID" value="NZ_JAXGFP010000002.1"/>
</dbReference>
<protein>
    <recommendedName>
        <fullName evidence="9">Periplasmic chaperone PpiD</fullName>
    </recommendedName>
    <alternativeName>
        <fullName evidence="10">Periplasmic folding chaperone</fullName>
    </alternativeName>
</protein>
<dbReference type="PANTHER" id="PTHR47529:SF1">
    <property type="entry name" value="PERIPLASMIC CHAPERONE PPID"/>
    <property type="match status" value="1"/>
</dbReference>
<proteinExistence type="inferred from homology"/>
<dbReference type="Gene3D" id="3.10.50.40">
    <property type="match status" value="1"/>
</dbReference>
<evidence type="ECO:0000259" key="13">
    <source>
        <dbReference type="PROSITE" id="PS50198"/>
    </source>
</evidence>
<evidence type="ECO:0000256" key="4">
    <source>
        <dbReference type="ARBA" id="ARBA00022692"/>
    </source>
</evidence>
<keyword evidence="15" id="KW-1185">Reference proteome</keyword>
<dbReference type="Pfam" id="PF13624">
    <property type="entry name" value="SurA_N_3"/>
    <property type="match status" value="2"/>
</dbReference>
<feature type="transmembrane region" description="Helical" evidence="12">
    <location>
        <begin position="12"/>
        <end position="30"/>
    </location>
</feature>
<accession>A0ABU7YWN0</accession>
<organism evidence="14 15">
    <name type="scientific">Novilysobacter erysipheiresistens</name>
    <dbReference type="NCBI Taxonomy" id="1749332"/>
    <lineage>
        <taxon>Bacteria</taxon>
        <taxon>Pseudomonadati</taxon>
        <taxon>Pseudomonadota</taxon>
        <taxon>Gammaproteobacteria</taxon>
        <taxon>Lysobacterales</taxon>
        <taxon>Lysobacteraceae</taxon>
        <taxon>Novilysobacter</taxon>
    </lineage>
</organism>
<evidence type="ECO:0000313" key="14">
    <source>
        <dbReference type="EMBL" id="MEG3183330.1"/>
    </source>
</evidence>
<dbReference type="Pfam" id="PF00639">
    <property type="entry name" value="Rotamase"/>
    <property type="match status" value="1"/>
</dbReference>
<dbReference type="SUPFAM" id="SSF109998">
    <property type="entry name" value="Triger factor/SurA peptide-binding domain-like"/>
    <property type="match status" value="1"/>
</dbReference>
<dbReference type="InterPro" id="IPR000297">
    <property type="entry name" value="PPIase_PpiC"/>
</dbReference>
<sequence>MLQKLREKTSGWIAMTILGLLIIPFALFGLDQYMVQGGASTAATVKAPPTWWASAPSFWPVSVLWRQEQVSVDEFRQRLEQVRQQQRAEQGEAFDASEFASLENKRAVLDSLIDQKVQAMAAEQAGLVVSDAMVREAIQAIPAFQVDGKFDLQRYQLALASQVPAQTPAQFDRLVRDGLQNTLVASAVAESNFVTASEMERLIRLMGERRDVSLVVLPPAEVDTTAVIDDAQIKAWYDTHQADYLAPESVSLEYVELDASTMPAPPPADEAALRARYEDEKARYTEQGQRLASHILVRVEEGADEAAWQAAKAEADKLAAQARAEGADSGTETWASFAALATAHSDDIGSKASGGDLGWISKDMMPGPFSEALFAMQPGTISDPVRSDFGWHVIALREVKAGAQESFEEVRESLALSQAEADRERAFNEVSSTVVDAVLQNPGALAPAAAAAGVTVQTLGPITARSTEGLAGNPAVKRAAFSEALIQDGIVSDPIEIAPNHNVWIRVTGHTPERTQPLAQVRDQVIAAIRADRAREAATKRADALLAQLGGGKTLAELATAEGLPAPQTVPEVPRGAPLVDPSVSEAVFSVEAPAAGKASAGKQVLADGTIVLFTVDRVVPGSAADIPAPQRQMLQQQLAQIAGAADARALVSSLRSAMEIEVVEDNL</sequence>
<evidence type="ECO:0000256" key="12">
    <source>
        <dbReference type="SAM" id="Phobius"/>
    </source>
</evidence>
<dbReference type="PROSITE" id="PS50198">
    <property type="entry name" value="PPIC_PPIASE_2"/>
    <property type="match status" value="1"/>
</dbReference>
<keyword evidence="4 12" id="KW-0812">Transmembrane</keyword>
<comment type="caution">
    <text evidence="14">The sequence shown here is derived from an EMBL/GenBank/DDBJ whole genome shotgun (WGS) entry which is preliminary data.</text>
</comment>
<comment type="similarity">
    <text evidence="8">Belongs to the PpiD chaperone family.</text>
</comment>
<keyword evidence="11" id="KW-0413">Isomerase</keyword>
<dbReference type="PROSITE" id="PS01096">
    <property type="entry name" value="PPIC_PPIASE_1"/>
    <property type="match status" value="1"/>
</dbReference>
<dbReference type="PANTHER" id="PTHR47529">
    <property type="entry name" value="PEPTIDYL-PROLYL CIS-TRANS ISOMERASE D"/>
    <property type="match status" value="1"/>
</dbReference>
<evidence type="ECO:0000256" key="6">
    <source>
        <dbReference type="ARBA" id="ARBA00023136"/>
    </source>
</evidence>
<evidence type="ECO:0000256" key="10">
    <source>
        <dbReference type="ARBA" id="ARBA00042775"/>
    </source>
</evidence>
<dbReference type="InterPro" id="IPR052029">
    <property type="entry name" value="PpiD_chaperone"/>
</dbReference>
<keyword evidence="11" id="KW-0697">Rotamase</keyword>
<evidence type="ECO:0000256" key="2">
    <source>
        <dbReference type="ARBA" id="ARBA00022475"/>
    </source>
</evidence>
<dbReference type="InterPro" id="IPR046357">
    <property type="entry name" value="PPIase_dom_sf"/>
</dbReference>
<keyword evidence="3" id="KW-0997">Cell inner membrane</keyword>
<dbReference type="EMBL" id="JAXGFP010000002">
    <property type="protein sequence ID" value="MEG3183330.1"/>
    <property type="molecule type" value="Genomic_DNA"/>
</dbReference>
<evidence type="ECO:0000256" key="11">
    <source>
        <dbReference type="PROSITE-ProRule" id="PRU00278"/>
    </source>
</evidence>